<evidence type="ECO:0000256" key="8">
    <source>
        <dbReference type="ARBA" id="ARBA00034617"/>
    </source>
</evidence>
<dbReference type="GO" id="GO:0006310">
    <property type="term" value="P:DNA recombination"/>
    <property type="evidence" value="ECO:0007669"/>
    <property type="project" value="InterPro"/>
</dbReference>
<dbReference type="InterPro" id="IPR004589">
    <property type="entry name" value="DNA_helicase_ATP-dep_RecQ"/>
</dbReference>
<protein>
    <recommendedName>
        <fullName evidence="9">DNA 3'-5' helicase</fullName>
        <ecNumber evidence="9">5.6.2.4</ecNumber>
    </recommendedName>
</protein>
<feature type="domain" description="Helicase C-terminal" evidence="11">
    <location>
        <begin position="249"/>
        <end position="395"/>
    </location>
</feature>
<evidence type="ECO:0000313" key="13">
    <source>
        <dbReference type="Proteomes" id="UP001157974"/>
    </source>
</evidence>
<dbReference type="AlphaFoldDB" id="A0AAV8UYD6"/>
<evidence type="ECO:0000259" key="11">
    <source>
        <dbReference type="PROSITE" id="PS51194"/>
    </source>
</evidence>
<evidence type="ECO:0000256" key="1">
    <source>
        <dbReference type="ARBA" id="ARBA00005446"/>
    </source>
</evidence>
<dbReference type="EC" id="5.6.2.4" evidence="9"/>
<dbReference type="Pfam" id="PF00270">
    <property type="entry name" value="DEAD"/>
    <property type="match status" value="1"/>
</dbReference>
<name>A0AAV8UYD6_9RHOD</name>
<keyword evidence="13" id="KW-1185">Reference proteome</keyword>
<dbReference type="PANTHER" id="PTHR13710:SF105">
    <property type="entry name" value="ATP-DEPENDENT DNA HELICASE Q1"/>
    <property type="match status" value="1"/>
</dbReference>
<keyword evidence="6" id="KW-0238">DNA-binding</keyword>
<evidence type="ECO:0000256" key="7">
    <source>
        <dbReference type="ARBA" id="ARBA00023235"/>
    </source>
</evidence>
<dbReference type="Proteomes" id="UP001157974">
    <property type="component" value="Unassembled WGS sequence"/>
</dbReference>
<comment type="catalytic activity">
    <reaction evidence="8">
        <text>Couples ATP hydrolysis with the unwinding of duplex DNA by translocating in the 3'-5' direction.</text>
        <dbReference type="EC" id="5.6.2.4"/>
    </reaction>
</comment>
<dbReference type="NCBIfam" id="TIGR00614">
    <property type="entry name" value="recQ_fam"/>
    <property type="match status" value="1"/>
</dbReference>
<dbReference type="InterPro" id="IPR001650">
    <property type="entry name" value="Helicase_C-like"/>
</dbReference>
<evidence type="ECO:0000256" key="9">
    <source>
        <dbReference type="ARBA" id="ARBA00034808"/>
    </source>
</evidence>
<dbReference type="GO" id="GO:0006281">
    <property type="term" value="P:DNA repair"/>
    <property type="evidence" value="ECO:0007669"/>
    <property type="project" value="TreeGrafter"/>
</dbReference>
<dbReference type="GO" id="GO:0003677">
    <property type="term" value="F:DNA binding"/>
    <property type="evidence" value="ECO:0007669"/>
    <property type="project" value="UniProtKB-KW"/>
</dbReference>
<sequence>MQGFAFANVLPRFINRVNVLKRCACRLSGDGVRLDLRVPLKTYFGLADFREGQEQVIEKLVSGKSAVAVFPTAGGKSLCYQLPAIMFDGLTVVVSPLLSLMRNQVDYLTGKQIPAVMVSSAQSPAEVDEIYEKLRKKEVKLLYCSPERFYDDRFLSALKKVQISMFAVDEAHCISEWGHSFRPLYTRVATMAKMVGAERCLALTATATLPVISDIRNDFGIAAEDAVSLPFHRPNLQLKVSVIPGFLERLEYLYRAISERPRGSVIVYVMLQSTAEHVAQFLQERGIDAEFYHAGMNGQAREILESRFQNDLHVIVATIAFGMGIDKADVRYVYHFNIAKSIEAYSQETGRAGRDGLPSICETLFDQEDVQRAKELINTNLDANRELEHSLEEILDNGTAQPGKVLAMPNDYRLKVGQELLAYAFKKEGFADEQPPVYKVYSINVPSGTEENLLDLSETTRRILQHSRKWRKNIKVERDVSLENGFTDVQIIDGIQEIQERSPFDVKPQGRIRRFLPKKCFTAKEATSSTLTVMKNRNAQDHERIDHLARIFLSNECVPQQIAAHFATEMEICGQCTACVDGIK</sequence>
<dbReference type="SUPFAM" id="SSF52540">
    <property type="entry name" value="P-loop containing nucleoside triphosphate hydrolases"/>
    <property type="match status" value="1"/>
</dbReference>
<dbReference type="EMBL" id="JAMWBK010000003">
    <property type="protein sequence ID" value="KAJ8907225.1"/>
    <property type="molecule type" value="Genomic_DNA"/>
</dbReference>
<dbReference type="FunFam" id="3.40.50.300:FF:001389">
    <property type="entry name" value="ATP-dependent DNA helicase RecQ"/>
    <property type="match status" value="1"/>
</dbReference>
<dbReference type="Pfam" id="PF00271">
    <property type="entry name" value="Helicase_C"/>
    <property type="match status" value="1"/>
</dbReference>
<dbReference type="PROSITE" id="PS51192">
    <property type="entry name" value="HELICASE_ATP_BIND_1"/>
    <property type="match status" value="1"/>
</dbReference>
<evidence type="ECO:0000259" key="10">
    <source>
        <dbReference type="PROSITE" id="PS51192"/>
    </source>
</evidence>
<keyword evidence="7" id="KW-0413">Isomerase</keyword>
<gene>
    <name evidence="12" type="ORF">NDN08_003706</name>
</gene>
<dbReference type="InterPro" id="IPR027417">
    <property type="entry name" value="P-loop_NTPase"/>
</dbReference>
<comment type="caution">
    <text evidence="12">The sequence shown here is derived from an EMBL/GenBank/DDBJ whole genome shotgun (WGS) entry which is preliminary data.</text>
</comment>
<feature type="domain" description="Helicase ATP-binding" evidence="10">
    <location>
        <begin position="57"/>
        <end position="225"/>
    </location>
</feature>
<evidence type="ECO:0000256" key="4">
    <source>
        <dbReference type="ARBA" id="ARBA00022806"/>
    </source>
</evidence>
<organism evidence="12 13">
    <name type="scientific">Rhodosorus marinus</name>
    <dbReference type="NCBI Taxonomy" id="101924"/>
    <lineage>
        <taxon>Eukaryota</taxon>
        <taxon>Rhodophyta</taxon>
        <taxon>Stylonematophyceae</taxon>
        <taxon>Stylonematales</taxon>
        <taxon>Stylonemataceae</taxon>
        <taxon>Rhodosorus</taxon>
    </lineage>
</organism>
<dbReference type="GO" id="GO:0005737">
    <property type="term" value="C:cytoplasm"/>
    <property type="evidence" value="ECO:0007669"/>
    <property type="project" value="TreeGrafter"/>
</dbReference>
<dbReference type="SMART" id="SM00487">
    <property type="entry name" value="DEXDc"/>
    <property type="match status" value="1"/>
</dbReference>
<dbReference type="PROSITE" id="PS51194">
    <property type="entry name" value="HELICASE_CTER"/>
    <property type="match status" value="1"/>
</dbReference>
<dbReference type="Gene3D" id="3.40.50.300">
    <property type="entry name" value="P-loop containing nucleotide triphosphate hydrolases"/>
    <property type="match status" value="2"/>
</dbReference>
<dbReference type="InterPro" id="IPR011545">
    <property type="entry name" value="DEAD/DEAH_box_helicase_dom"/>
</dbReference>
<reference evidence="12 13" key="1">
    <citation type="journal article" date="2023" name="Nat. Commun.">
        <title>Origin of minicircular mitochondrial genomes in red algae.</title>
        <authorList>
            <person name="Lee Y."/>
            <person name="Cho C.H."/>
            <person name="Lee Y.M."/>
            <person name="Park S.I."/>
            <person name="Yang J.H."/>
            <person name="West J.A."/>
            <person name="Bhattacharya D."/>
            <person name="Yoon H.S."/>
        </authorList>
    </citation>
    <scope>NUCLEOTIDE SEQUENCE [LARGE SCALE GENOMIC DNA]</scope>
    <source>
        <strain evidence="12 13">CCMP1338</strain>
        <tissue evidence="12">Whole cell</tissue>
    </source>
</reference>
<comment type="similarity">
    <text evidence="1">Belongs to the helicase family. RecQ subfamily.</text>
</comment>
<evidence type="ECO:0000256" key="6">
    <source>
        <dbReference type="ARBA" id="ARBA00023125"/>
    </source>
</evidence>
<dbReference type="GO" id="GO:0005694">
    <property type="term" value="C:chromosome"/>
    <property type="evidence" value="ECO:0007669"/>
    <property type="project" value="TreeGrafter"/>
</dbReference>
<dbReference type="InterPro" id="IPR014001">
    <property type="entry name" value="Helicase_ATP-bd"/>
</dbReference>
<dbReference type="GO" id="GO:0016787">
    <property type="term" value="F:hydrolase activity"/>
    <property type="evidence" value="ECO:0007669"/>
    <property type="project" value="UniProtKB-KW"/>
</dbReference>
<evidence type="ECO:0000256" key="5">
    <source>
        <dbReference type="ARBA" id="ARBA00022840"/>
    </source>
</evidence>
<dbReference type="GO" id="GO:0043138">
    <property type="term" value="F:3'-5' DNA helicase activity"/>
    <property type="evidence" value="ECO:0007669"/>
    <property type="project" value="UniProtKB-EC"/>
</dbReference>
<accession>A0AAV8UYD6</accession>
<proteinExistence type="inferred from homology"/>
<dbReference type="GO" id="GO:0005524">
    <property type="term" value="F:ATP binding"/>
    <property type="evidence" value="ECO:0007669"/>
    <property type="project" value="UniProtKB-KW"/>
</dbReference>
<evidence type="ECO:0000256" key="3">
    <source>
        <dbReference type="ARBA" id="ARBA00022801"/>
    </source>
</evidence>
<dbReference type="PANTHER" id="PTHR13710">
    <property type="entry name" value="DNA HELICASE RECQ FAMILY MEMBER"/>
    <property type="match status" value="1"/>
</dbReference>
<keyword evidence="2" id="KW-0547">Nucleotide-binding</keyword>
<dbReference type="GO" id="GO:0009378">
    <property type="term" value="F:four-way junction helicase activity"/>
    <property type="evidence" value="ECO:0007669"/>
    <property type="project" value="TreeGrafter"/>
</dbReference>
<dbReference type="SMART" id="SM00490">
    <property type="entry name" value="HELICc"/>
    <property type="match status" value="1"/>
</dbReference>
<evidence type="ECO:0000256" key="2">
    <source>
        <dbReference type="ARBA" id="ARBA00022741"/>
    </source>
</evidence>
<evidence type="ECO:0000313" key="12">
    <source>
        <dbReference type="EMBL" id="KAJ8907225.1"/>
    </source>
</evidence>
<keyword evidence="3" id="KW-0378">Hydrolase</keyword>
<keyword evidence="5" id="KW-0067">ATP-binding</keyword>
<keyword evidence="4" id="KW-0347">Helicase</keyword>